<evidence type="ECO:0000256" key="2">
    <source>
        <dbReference type="ARBA" id="ARBA00017872"/>
    </source>
</evidence>
<dbReference type="InterPro" id="IPR000795">
    <property type="entry name" value="T_Tr_GTP-bd_dom"/>
</dbReference>
<dbReference type="FunFam" id="3.30.70.240:FF:000001">
    <property type="entry name" value="Elongation factor G"/>
    <property type="match status" value="1"/>
</dbReference>
<keyword evidence="5 8" id="KW-0648">Protein biosynthesis</keyword>
<dbReference type="Pfam" id="PF00679">
    <property type="entry name" value="EFG_C"/>
    <property type="match status" value="1"/>
</dbReference>
<dbReference type="InterPro" id="IPR000640">
    <property type="entry name" value="EFG_V-like"/>
</dbReference>
<dbReference type="GO" id="GO:0005525">
    <property type="term" value="F:GTP binding"/>
    <property type="evidence" value="ECO:0007669"/>
    <property type="project" value="UniProtKB-UniRule"/>
</dbReference>
<dbReference type="InterPro" id="IPR014721">
    <property type="entry name" value="Ribsml_uS5_D2-typ_fold_subgr"/>
</dbReference>
<dbReference type="FunFam" id="3.30.230.10:FF:000003">
    <property type="entry name" value="Elongation factor G"/>
    <property type="match status" value="1"/>
</dbReference>
<gene>
    <name evidence="8 10" type="primary">fusA</name>
    <name evidence="10" type="ORF">XBFM1_2040002</name>
</gene>
<dbReference type="InterPro" id="IPR035647">
    <property type="entry name" value="EFG_III/V"/>
</dbReference>
<keyword evidence="3 8" id="KW-0547">Nucleotide-binding</keyword>
<evidence type="ECO:0000256" key="6">
    <source>
        <dbReference type="ARBA" id="ARBA00023134"/>
    </source>
</evidence>
<dbReference type="SUPFAM" id="SSF50447">
    <property type="entry name" value="Translation proteins"/>
    <property type="match status" value="1"/>
</dbReference>
<evidence type="ECO:0000256" key="7">
    <source>
        <dbReference type="ARBA" id="ARBA00024731"/>
    </source>
</evidence>
<dbReference type="SMART" id="SM00889">
    <property type="entry name" value="EFG_IV"/>
    <property type="match status" value="1"/>
</dbReference>
<dbReference type="InterPro" id="IPR009022">
    <property type="entry name" value="EFG_III"/>
</dbReference>
<dbReference type="Gene3D" id="3.30.70.240">
    <property type="match status" value="1"/>
</dbReference>
<dbReference type="SUPFAM" id="SSF54211">
    <property type="entry name" value="Ribosomal protein S5 domain 2-like"/>
    <property type="match status" value="1"/>
</dbReference>
<dbReference type="NCBIfam" id="NF009381">
    <property type="entry name" value="PRK12740.1-5"/>
    <property type="match status" value="1"/>
</dbReference>
<dbReference type="GO" id="GO:0097216">
    <property type="term" value="F:guanosine tetraphosphate binding"/>
    <property type="evidence" value="ECO:0007669"/>
    <property type="project" value="UniProtKB-ARBA"/>
</dbReference>
<dbReference type="PANTHER" id="PTHR43261:SF1">
    <property type="entry name" value="RIBOSOME-RELEASING FACTOR 2, MITOCHONDRIAL"/>
    <property type="match status" value="1"/>
</dbReference>
<dbReference type="AlphaFoldDB" id="A0A077NRK7"/>
<dbReference type="RefSeq" id="WP_038195536.1">
    <property type="nucleotide sequence ID" value="NZ_CAWLWD010000173.1"/>
</dbReference>
<dbReference type="Pfam" id="PF03144">
    <property type="entry name" value="GTP_EFTU_D2"/>
    <property type="match status" value="1"/>
</dbReference>
<dbReference type="InterPro" id="IPR020568">
    <property type="entry name" value="Ribosomal_Su5_D2-typ_SF"/>
</dbReference>
<dbReference type="InterPro" id="IPR027417">
    <property type="entry name" value="P-loop_NTPase"/>
</dbReference>
<comment type="function">
    <text evidence="7 8">Catalyzes the GTP-dependent ribosomal translocation step during translation elongation. During this step, the ribosome changes from the pre-translocational (PRE) to the post-translocational (POST) state as the newly formed A-site-bound peptidyl-tRNA and P-site-bound deacylated tRNA move to the P and E sites, respectively. Catalyzes the coordinated movement of the two tRNA molecules, the mRNA and conformational changes in the ribosome.</text>
</comment>
<dbReference type="NCBIfam" id="TIGR00231">
    <property type="entry name" value="small_GTP"/>
    <property type="match status" value="1"/>
</dbReference>
<dbReference type="InterPro" id="IPR004161">
    <property type="entry name" value="EFTu-like_2"/>
</dbReference>
<dbReference type="HAMAP" id="MF_00054_B">
    <property type="entry name" value="EF_G_EF_2_B"/>
    <property type="match status" value="1"/>
</dbReference>
<dbReference type="SUPFAM" id="SSF54980">
    <property type="entry name" value="EF-G C-terminal domain-like"/>
    <property type="match status" value="2"/>
</dbReference>
<dbReference type="PROSITE" id="PS51722">
    <property type="entry name" value="G_TR_2"/>
    <property type="match status" value="1"/>
</dbReference>
<dbReference type="CDD" id="cd01886">
    <property type="entry name" value="EF-G"/>
    <property type="match status" value="1"/>
</dbReference>
<comment type="caution">
    <text evidence="10">The sequence shown here is derived from an EMBL/GenBank/DDBJ whole genome shotgun (WGS) entry which is preliminary data.</text>
</comment>
<dbReference type="EMBL" id="CBSV010000118">
    <property type="protein sequence ID" value="CDH01174.1"/>
    <property type="molecule type" value="Genomic_DNA"/>
</dbReference>
<dbReference type="InterPro" id="IPR005225">
    <property type="entry name" value="Small_GTP-bd"/>
</dbReference>
<dbReference type="Pfam" id="PF00009">
    <property type="entry name" value="GTP_EFTU"/>
    <property type="match status" value="1"/>
</dbReference>
<evidence type="ECO:0000313" key="11">
    <source>
        <dbReference type="Proteomes" id="UP000028487"/>
    </source>
</evidence>
<feature type="binding site" evidence="8">
    <location>
        <begin position="17"/>
        <end position="24"/>
    </location>
    <ligand>
        <name>GTP</name>
        <dbReference type="ChEBI" id="CHEBI:37565"/>
    </ligand>
</feature>
<dbReference type="GO" id="GO:0032790">
    <property type="term" value="P:ribosome disassembly"/>
    <property type="evidence" value="ECO:0007669"/>
    <property type="project" value="TreeGrafter"/>
</dbReference>
<accession>A0A077NRK7</accession>
<dbReference type="FunFam" id="3.40.50.300:FF:000029">
    <property type="entry name" value="Elongation factor G"/>
    <property type="match status" value="1"/>
</dbReference>
<feature type="binding site" evidence="8">
    <location>
        <begin position="88"/>
        <end position="92"/>
    </location>
    <ligand>
        <name>GTP</name>
        <dbReference type="ChEBI" id="CHEBI:37565"/>
    </ligand>
</feature>
<dbReference type="InterPro" id="IPR041095">
    <property type="entry name" value="EFG_II"/>
</dbReference>
<dbReference type="GO" id="GO:0003746">
    <property type="term" value="F:translation elongation factor activity"/>
    <property type="evidence" value="ECO:0007669"/>
    <property type="project" value="UniProtKB-UniRule"/>
</dbReference>
<evidence type="ECO:0000256" key="8">
    <source>
        <dbReference type="HAMAP-Rule" id="MF_00054"/>
    </source>
</evidence>
<dbReference type="NCBIfam" id="TIGR00484">
    <property type="entry name" value="EF-G"/>
    <property type="match status" value="1"/>
</dbReference>
<dbReference type="Gene3D" id="3.30.230.10">
    <property type="match status" value="1"/>
</dbReference>
<evidence type="ECO:0000256" key="1">
    <source>
        <dbReference type="ARBA" id="ARBA00005870"/>
    </source>
</evidence>
<dbReference type="FunFam" id="3.30.70.870:FF:000001">
    <property type="entry name" value="Elongation factor G"/>
    <property type="match status" value="1"/>
</dbReference>
<dbReference type="InterPro" id="IPR035649">
    <property type="entry name" value="EFG_V"/>
</dbReference>
<dbReference type="CDD" id="cd04088">
    <property type="entry name" value="EFG_mtEFG_II"/>
    <property type="match status" value="1"/>
</dbReference>
<reference evidence="10" key="1">
    <citation type="submission" date="2013-07" db="EMBL/GenBank/DDBJ databases">
        <title>Sub-species coevolution in mutualistic symbiosis.</title>
        <authorList>
            <person name="Murfin K."/>
            <person name="Klassen J."/>
            <person name="Lee M."/>
            <person name="Forst S."/>
            <person name="Stock P."/>
            <person name="Goodrich-Blair H."/>
        </authorList>
    </citation>
    <scope>NUCLEOTIDE SEQUENCE [LARGE SCALE GENOMIC DNA]</scope>
    <source>
        <strain evidence="10">Feltiae Moldova</strain>
    </source>
</reference>
<keyword evidence="8" id="KW-0963">Cytoplasm</keyword>
<dbReference type="HOGENOM" id="CLU_002794_4_1_6"/>
<feature type="domain" description="Tr-type G" evidence="9">
    <location>
        <begin position="8"/>
        <end position="290"/>
    </location>
</feature>
<dbReference type="GO" id="GO:0005737">
    <property type="term" value="C:cytoplasm"/>
    <property type="evidence" value="ECO:0007669"/>
    <property type="project" value="UniProtKB-SubCell"/>
</dbReference>
<evidence type="ECO:0000256" key="3">
    <source>
        <dbReference type="ARBA" id="ARBA00022741"/>
    </source>
</evidence>
<dbReference type="Gene3D" id="3.40.50.300">
    <property type="entry name" value="P-loop containing nucleotide triphosphate hydrolases"/>
    <property type="match status" value="1"/>
</dbReference>
<organism evidence="10 11">
    <name type="scientific">Xenorhabdus bovienii str. feltiae Moldova</name>
    <dbReference type="NCBI Taxonomy" id="1398200"/>
    <lineage>
        <taxon>Bacteria</taxon>
        <taxon>Pseudomonadati</taxon>
        <taxon>Pseudomonadota</taxon>
        <taxon>Gammaproteobacteria</taxon>
        <taxon>Enterobacterales</taxon>
        <taxon>Morganellaceae</taxon>
        <taxon>Xenorhabdus</taxon>
    </lineage>
</organism>
<dbReference type="InterPro" id="IPR031157">
    <property type="entry name" value="G_TR_CS"/>
</dbReference>
<dbReference type="FunFam" id="2.40.30.10:FF:000006">
    <property type="entry name" value="Elongation factor G"/>
    <property type="match status" value="1"/>
</dbReference>
<keyword evidence="6 8" id="KW-0342">GTP-binding</keyword>
<dbReference type="CDD" id="cd01434">
    <property type="entry name" value="EFG_mtEFG1_IV"/>
    <property type="match status" value="1"/>
</dbReference>
<dbReference type="Pfam" id="PF03764">
    <property type="entry name" value="EFG_IV"/>
    <property type="match status" value="1"/>
</dbReference>
<feature type="binding site" evidence="8">
    <location>
        <begin position="142"/>
        <end position="145"/>
    </location>
    <ligand>
        <name>GTP</name>
        <dbReference type="ChEBI" id="CHEBI:37565"/>
    </ligand>
</feature>
<dbReference type="InterPro" id="IPR004540">
    <property type="entry name" value="Transl_elong_EFG/EF2"/>
</dbReference>
<dbReference type="Proteomes" id="UP000028487">
    <property type="component" value="Unassembled WGS sequence"/>
</dbReference>
<evidence type="ECO:0000259" key="9">
    <source>
        <dbReference type="PROSITE" id="PS51722"/>
    </source>
</evidence>
<dbReference type="Pfam" id="PF14492">
    <property type="entry name" value="EFG_III"/>
    <property type="match status" value="1"/>
</dbReference>
<dbReference type="PANTHER" id="PTHR43261">
    <property type="entry name" value="TRANSLATION ELONGATION FACTOR G-RELATED"/>
    <property type="match status" value="1"/>
</dbReference>
<comment type="similarity">
    <text evidence="1 8">Belongs to the TRAFAC class translation factor GTPase superfamily. Classic translation factor GTPase family. EF-G/EF-2 subfamily.</text>
</comment>
<evidence type="ECO:0000256" key="5">
    <source>
        <dbReference type="ARBA" id="ARBA00022917"/>
    </source>
</evidence>
<dbReference type="SUPFAM" id="SSF52540">
    <property type="entry name" value="P-loop containing nucleoside triphosphate hydrolases"/>
    <property type="match status" value="1"/>
</dbReference>
<dbReference type="Gene3D" id="3.30.70.870">
    <property type="entry name" value="Elongation Factor G (Translational Gtpase), domain 3"/>
    <property type="match status" value="1"/>
</dbReference>
<dbReference type="InterPro" id="IPR005517">
    <property type="entry name" value="Transl_elong_EFG/EF2_IV"/>
</dbReference>
<dbReference type="PRINTS" id="PR00315">
    <property type="entry name" value="ELONGATNFCT"/>
</dbReference>
<sequence length="702" mass="77690">MARKTPIARYRNIGISAHIDAGKTTTTERILFYTGVNHKIGETHEGSATMDWMEQEQERGITITSAATTAFWSGMAKQYEPHRVNIIDTPGHVDFTIEVERSMRVLDGAVMVYCAVGGVQPQSETVWRQANKYNVPRIAFVNKMDRMGANFLRVVEQIKSRLAANPVPLQLAIGAEDTFTGVVDLLKMKAINWSEADQGVTFEYEEIPADMVELAQEWHQNLIESAAEASEELMDKYLGGEELTEEEIKTALRKRVLASEIILVTCGSAFKNKGVQAMLDAVIDYLPAPTDVESIKGMLPDGKDTPAERHSSDEEPFSALAFKIATDPFVGNLTFFRVYSGVVNSGDTVLNPVKDRKERFGRIVQMHANKREEIKEVRAGDIAAAIGLKDVTTGDTLCDLNLPIILERMEFPEPVISVAIEPKTKADQEKMGIALGRLAQEDPSFRVSSNEETGQTIIAGMGELHLDVLVDRMRREFNVEANVGKPQVAYRETIRNTVEQEGKHAKQSGGRGQYGHVWLRVEPLEPGGDGYVFENAIVGGVVPKEYIPGVDKGVREQLKGGVLAGYPIVDVKVTLFDGSYHDVDSSEIAFKIAASMAFKEGFMKAKPVLLEPIMKVEVETPEDYMGDVIGDLNRRRGMIEGMDDLATGKIVRAQVPLSEMFGYATDLRSQTQGRASYSMEFLKYNEAPSNVAQAIIETRKAR</sequence>
<dbReference type="PROSITE" id="PS00301">
    <property type="entry name" value="G_TR_1"/>
    <property type="match status" value="1"/>
</dbReference>
<evidence type="ECO:0000313" key="10">
    <source>
        <dbReference type="EMBL" id="CDH01174.1"/>
    </source>
</evidence>
<protein>
    <recommendedName>
        <fullName evidence="2 8">Elongation factor G</fullName>
        <shortName evidence="8">EF-G</shortName>
    </recommendedName>
</protein>
<name>A0A077NRK7_XENBV</name>
<dbReference type="InterPro" id="IPR047872">
    <property type="entry name" value="EFG_IV"/>
</dbReference>
<dbReference type="GO" id="GO:0003924">
    <property type="term" value="F:GTPase activity"/>
    <property type="evidence" value="ECO:0007669"/>
    <property type="project" value="InterPro"/>
</dbReference>
<dbReference type="Gene3D" id="2.40.30.10">
    <property type="entry name" value="Translation factors"/>
    <property type="match status" value="1"/>
</dbReference>
<comment type="subcellular location">
    <subcellularLocation>
        <location evidence="8">Cytoplasm</location>
    </subcellularLocation>
</comment>
<dbReference type="CDD" id="cd03713">
    <property type="entry name" value="EFG_mtEFG_C"/>
    <property type="match status" value="1"/>
</dbReference>
<proteinExistence type="inferred from homology"/>
<dbReference type="CDD" id="cd16262">
    <property type="entry name" value="EFG_III"/>
    <property type="match status" value="1"/>
</dbReference>
<dbReference type="InterPro" id="IPR009000">
    <property type="entry name" value="Transl_B-barrel_sf"/>
</dbReference>
<keyword evidence="4 8" id="KW-0251">Elongation factor</keyword>
<dbReference type="SMART" id="SM00838">
    <property type="entry name" value="EFG_C"/>
    <property type="match status" value="1"/>
</dbReference>
<evidence type="ECO:0000256" key="4">
    <source>
        <dbReference type="ARBA" id="ARBA00022768"/>
    </source>
</evidence>